<reference evidence="1" key="1">
    <citation type="journal article" date="2019" name="bioRxiv">
        <title>The Genome of the Zebra Mussel, Dreissena polymorpha: A Resource for Invasive Species Research.</title>
        <authorList>
            <person name="McCartney M.A."/>
            <person name="Auch B."/>
            <person name="Kono T."/>
            <person name="Mallez S."/>
            <person name="Zhang Y."/>
            <person name="Obille A."/>
            <person name="Becker A."/>
            <person name="Abrahante J.E."/>
            <person name="Garbe J."/>
            <person name="Badalamenti J.P."/>
            <person name="Herman A."/>
            <person name="Mangelson H."/>
            <person name="Liachko I."/>
            <person name="Sullivan S."/>
            <person name="Sone E.D."/>
            <person name="Koren S."/>
            <person name="Silverstein K.A.T."/>
            <person name="Beckman K.B."/>
            <person name="Gohl D.M."/>
        </authorList>
    </citation>
    <scope>NUCLEOTIDE SEQUENCE</scope>
    <source>
        <strain evidence="1">Duluth1</strain>
        <tissue evidence="1">Whole animal</tissue>
    </source>
</reference>
<dbReference type="EMBL" id="JAIWYP010000001">
    <property type="protein sequence ID" value="KAH3885133.1"/>
    <property type="molecule type" value="Genomic_DNA"/>
</dbReference>
<evidence type="ECO:0000313" key="2">
    <source>
        <dbReference type="Proteomes" id="UP000828390"/>
    </source>
</evidence>
<gene>
    <name evidence="1" type="ORF">DPMN_009123</name>
</gene>
<organism evidence="1 2">
    <name type="scientific">Dreissena polymorpha</name>
    <name type="common">Zebra mussel</name>
    <name type="synonym">Mytilus polymorpha</name>
    <dbReference type="NCBI Taxonomy" id="45954"/>
    <lineage>
        <taxon>Eukaryota</taxon>
        <taxon>Metazoa</taxon>
        <taxon>Spiralia</taxon>
        <taxon>Lophotrochozoa</taxon>
        <taxon>Mollusca</taxon>
        <taxon>Bivalvia</taxon>
        <taxon>Autobranchia</taxon>
        <taxon>Heteroconchia</taxon>
        <taxon>Euheterodonta</taxon>
        <taxon>Imparidentia</taxon>
        <taxon>Neoheterodontei</taxon>
        <taxon>Myida</taxon>
        <taxon>Dreissenoidea</taxon>
        <taxon>Dreissenidae</taxon>
        <taxon>Dreissena</taxon>
    </lineage>
</organism>
<accession>A0A9D4RZV0</accession>
<reference evidence="1" key="2">
    <citation type="submission" date="2020-11" db="EMBL/GenBank/DDBJ databases">
        <authorList>
            <person name="McCartney M.A."/>
            <person name="Auch B."/>
            <person name="Kono T."/>
            <person name="Mallez S."/>
            <person name="Becker A."/>
            <person name="Gohl D.M."/>
            <person name="Silverstein K.A.T."/>
            <person name="Koren S."/>
            <person name="Bechman K.B."/>
            <person name="Herman A."/>
            <person name="Abrahante J.E."/>
            <person name="Garbe J."/>
        </authorList>
    </citation>
    <scope>NUCLEOTIDE SEQUENCE</scope>
    <source>
        <strain evidence="1">Duluth1</strain>
        <tissue evidence="1">Whole animal</tissue>
    </source>
</reference>
<comment type="caution">
    <text evidence="1">The sequence shown here is derived from an EMBL/GenBank/DDBJ whole genome shotgun (WGS) entry which is preliminary data.</text>
</comment>
<keyword evidence="2" id="KW-1185">Reference proteome</keyword>
<evidence type="ECO:0000313" key="1">
    <source>
        <dbReference type="EMBL" id="KAH3885133.1"/>
    </source>
</evidence>
<name>A0A9D4RZV0_DREPO</name>
<protein>
    <submittedName>
        <fullName evidence="1">Uncharacterized protein</fullName>
    </submittedName>
</protein>
<sequence>MAHVCARILIHPCETEEWNKIYSDSLTRLRELPLASHGRRKTTTGEAWYGPLRIAKAANRVFCGPCYLFAGKTNANNTSVASAMTGQGNIGKKIAATDLSILTI</sequence>
<proteinExistence type="predicted"/>
<dbReference type="AlphaFoldDB" id="A0A9D4RZV0"/>
<dbReference type="Proteomes" id="UP000828390">
    <property type="component" value="Unassembled WGS sequence"/>
</dbReference>